<evidence type="ECO:0008006" key="3">
    <source>
        <dbReference type="Google" id="ProtNLM"/>
    </source>
</evidence>
<comment type="caution">
    <text evidence="1">The sequence shown here is derived from an EMBL/GenBank/DDBJ whole genome shotgun (WGS) entry which is preliminary data.</text>
</comment>
<protein>
    <recommendedName>
        <fullName evidence="3">DUF4102 domain-containing protein</fullName>
    </recommendedName>
</protein>
<dbReference type="EMBL" id="BSPQ01000004">
    <property type="protein sequence ID" value="GLS90437.1"/>
    <property type="molecule type" value="Genomic_DNA"/>
</dbReference>
<keyword evidence="2" id="KW-1185">Reference proteome</keyword>
<reference evidence="2" key="1">
    <citation type="journal article" date="2019" name="Int. J. Syst. Evol. Microbiol.">
        <title>The Global Catalogue of Microorganisms (GCM) 10K type strain sequencing project: providing services to taxonomists for standard genome sequencing and annotation.</title>
        <authorList>
            <consortium name="The Broad Institute Genomics Platform"/>
            <consortium name="The Broad Institute Genome Sequencing Center for Infectious Disease"/>
            <person name="Wu L."/>
            <person name="Ma J."/>
        </authorList>
    </citation>
    <scope>NUCLEOTIDE SEQUENCE [LARGE SCALE GENOMIC DNA]</scope>
    <source>
        <strain evidence="2">NBRC 103166</strain>
    </source>
</reference>
<dbReference type="RefSeq" id="WP_284203564.1">
    <property type="nucleotide sequence ID" value="NZ_BSPQ01000004.1"/>
</dbReference>
<proteinExistence type="predicted"/>
<dbReference type="Proteomes" id="UP001157353">
    <property type="component" value="Unassembled WGS sequence"/>
</dbReference>
<name>A0ABQ6DZF0_9GAMM</name>
<accession>A0ABQ6DZF0</accession>
<evidence type="ECO:0000313" key="2">
    <source>
        <dbReference type="Proteomes" id="UP001157353"/>
    </source>
</evidence>
<sequence>MIRIYKPGDLSSGWAGVRVSVSVNGKSKQFYFSYSKYTDSTALRRAQDKERQLLKLQLKHARNDIKSKRSNTGFKGLSFTHEVKTVGSKRYAYPVITFQHRKEGELTSRKWRINKQLELPVSMWQEICLAVKNTRVLSAKTYEYMINHRPDPASHFSL</sequence>
<organism evidence="1 2">
    <name type="scientific">Psychromonas marina</name>
    <dbReference type="NCBI Taxonomy" id="88364"/>
    <lineage>
        <taxon>Bacteria</taxon>
        <taxon>Pseudomonadati</taxon>
        <taxon>Pseudomonadota</taxon>
        <taxon>Gammaproteobacteria</taxon>
        <taxon>Alteromonadales</taxon>
        <taxon>Psychromonadaceae</taxon>
        <taxon>Psychromonas</taxon>
    </lineage>
</organism>
<gene>
    <name evidence="1" type="ORF">GCM10007916_15040</name>
</gene>
<evidence type="ECO:0000313" key="1">
    <source>
        <dbReference type="EMBL" id="GLS90437.1"/>
    </source>
</evidence>